<comment type="caution">
    <text evidence="3">The sequence shown here is derived from an EMBL/GenBank/DDBJ whole genome shotgun (WGS) entry which is preliminary data.</text>
</comment>
<keyword evidence="1" id="KW-1133">Transmembrane helix</keyword>
<sequence length="162" mass="18602">MNVTLLAIAGAVIIIALASYAGYLLLQLKKQKELQLKHKKLAIDKRNANIFENVHTLCQAGIQGQCDLSEISIRVYNIMDYVQGEDRVDFDKTYPAISELYHVVKDMARGEDRQNLAKKERMQQNLDRHKAEQRLTDAIIEELKVLQKNVQPLNNQINIQMI</sequence>
<dbReference type="Pfam" id="PF10675">
    <property type="entry name" value="DUF2489"/>
    <property type="match status" value="1"/>
</dbReference>
<feature type="domain" description="DUF2489" evidence="2">
    <location>
        <begin position="14"/>
        <end position="144"/>
    </location>
</feature>
<reference evidence="3 4" key="1">
    <citation type="submission" date="2014-07" db="EMBL/GenBank/DDBJ databases">
        <title>Unique and conserved regions in Vibrio harveyi and related species in comparison with the shrimp pathogen Vibrio harveyi CAIM 1792.</title>
        <authorList>
            <person name="Espinoza-Valles I."/>
            <person name="Vora G."/>
            <person name="Leekitcharoenphon P."/>
            <person name="Ussery D."/>
            <person name="Hoj L."/>
            <person name="Gomez-Gil B."/>
        </authorList>
    </citation>
    <scope>NUCLEOTIDE SEQUENCE [LARGE SCALE GENOMIC DNA]</scope>
    <source>
        <strain evidence="4">CAIM 1854 / LMG 25443</strain>
    </source>
</reference>
<accession>A0A0C1VSU9</accession>
<dbReference type="PATRIC" id="fig|1229493.5.peg.1398"/>
<dbReference type="AlphaFoldDB" id="A0A0C1VSU9"/>
<evidence type="ECO:0000256" key="1">
    <source>
        <dbReference type="SAM" id="Phobius"/>
    </source>
</evidence>
<keyword evidence="1" id="KW-0472">Membrane</keyword>
<gene>
    <name evidence="3" type="ORF">H735_11520</name>
</gene>
<name>A0A0C1VSU9_9VIBR</name>
<dbReference type="InterPro" id="IPR019617">
    <property type="entry name" value="DUF2489"/>
</dbReference>
<evidence type="ECO:0000259" key="2">
    <source>
        <dbReference type="Pfam" id="PF10675"/>
    </source>
</evidence>
<dbReference type="EMBL" id="JPRD01000016">
    <property type="protein sequence ID" value="KIF52988.1"/>
    <property type="molecule type" value="Genomic_DNA"/>
</dbReference>
<keyword evidence="1" id="KW-0812">Transmembrane</keyword>
<dbReference type="Proteomes" id="UP000031586">
    <property type="component" value="Unassembled WGS sequence"/>
</dbReference>
<feature type="transmembrane region" description="Helical" evidence="1">
    <location>
        <begin position="6"/>
        <end position="26"/>
    </location>
</feature>
<dbReference type="GeneID" id="47099676"/>
<protein>
    <submittedName>
        <fullName evidence="3">Coproporphyrinogen III oxidase</fullName>
    </submittedName>
</protein>
<dbReference type="RefSeq" id="WP_005434536.1">
    <property type="nucleotide sequence ID" value="NZ_BAOH01000022.1"/>
</dbReference>
<proteinExistence type="predicted"/>
<organism evidence="3 4">
    <name type="scientific">Vibrio owensii CAIM 1854 = LMG 25443</name>
    <dbReference type="NCBI Taxonomy" id="1229493"/>
    <lineage>
        <taxon>Bacteria</taxon>
        <taxon>Pseudomonadati</taxon>
        <taxon>Pseudomonadota</taxon>
        <taxon>Gammaproteobacteria</taxon>
        <taxon>Vibrionales</taxon>
        <taxon>Vibrionaceae</taxon>
        <taxon>Vibrio</taxon>
    </lineage>
</organism>
<evidence type="ECO:0000313" key="3">
    <source>
        <dbReference type="EMBL" id="KIF52988.1"/>
    </source>
</evidence>
<evidence type="ECO:0000313" key="4">
    <source>
        <dbReference type="Proteomes" id="UP000031586"/>
    </source>
</evidence>